<sequence length="290" mass="31812">MDPVAQQGQPLSIAANVAGILIFVVVIVAAARVLLGQKPPLSWFVTESTWAFGPGQDDRPGAARKPGVGACQGTKCTPLSWTTWSKLRQRILELLAEAETNPPAGIRRIRDLESKTTWMETKLKESLIRLEKQIAERRARIHQLEDLVYRLMHRCRLGNSAKDPLPTEPTTTRWRGRRSGSQPTNAAGIQVMTYAAVVSFDGVSPLQQVCSSCGQAGDRDGKVELQDGPDPQAAQRRRLLQDVQIAELVGDVYQVTPGPGTGHEEHGLADGMLEAERKPRDEVRAGRVFV</sequence>
<evidence type="ECO:0000256" key="1">
    <source>
        <dbReference type="SAM" id="MobiDB-lite"/>
    </source>
</evidence>
<keyword evidence="4" id="KW-1185">Reference proteome</keyword>
<name>A0A066Y0M7_COLSU</name>
<protein>
    <submittedName>
        <fullName evidence="3">Uncharacterized protein</fullName>
    </submittedName>
</protein>
<dbReference type="AlphaFoldDB" id="A0A066Y0M7"/>
<dbReference type="eggNOG" id="ENOG502SWNH">
    <property type="taxonomic scope" value="Eukaryota"/>
</dbReference>
<organism evidence="3 4">
    <name type="scientific">Colletotrichum sublineola</name>
    <name type="common">Sorghum anthracnose fungus</name>
    <dbReference type="NCBI Taxonomy" id="1173701"/>
    <lineage>
        <taxon>Eukaryota</taxon>
        <taxon>Fungi</taxon>
        <taxon>Dikarya</taxon>
        <taxon>Ascomycota</taxon>
        <taxon>Pezizomycotina</taxon>
        <taxon>Sordariomycetes</taxon>
        <taxon>Hypocreomycetidae</taxon>
        <taxon>Glomerellales</taxon>
        <taxon>Glomerellaceae</taxon>
        <taxon>Colletotrichum</taxon>
        <taxon>Colletotrichum graminicola species complex</taxon>
    </lineage>
</organism>
<feature type="transmembrane region" description="Helical" evidence="2">
    <location>
        <begin position="12"/>
        <end position="35"/>
    </location>
</feature>
<dbReference type="Proteomes" id="UP000027238">
    <property type="component" value="Unassembled WGS sequence"/>
</dbReference>
<comment type="caution">
    <text evidence="3">The sequence shown here is derived from an EMBL/GenBank/DDBJ whole genome shotgun (WGS) entry which is preliminary data.</text>
</comment>
<evidence type="ECO:0000256" key="2">
    <source>
        <dbReference type="SAM" id="Phobius"/>
    </source>
</evidence>
<keyword evidence="2" id="KW-1133">Transmembrane helix</keyword>
<feature type="region of interest" description="Disordered" evidence="1">
    <location>
        <begin position="160"/>
        <end position="184"/>
    </location>
</feature>
<proteinExistence type="predicted"/>
<dbReference type="OrthoDB" id="5329749at2759"/>
<gene>
    <name evidence="3" type="ORF">CSUB01_02641</name>
</gene>
<keyword evidence="2" id="KW-0472">Membrane</keyword>
<dbReference type="HOGENOM" id="CLU_959813_0_0_1"/>
<evidence type="ECO:0000313" key="4">
    <source>
        <dbReference type="Proteomes" id="UP000027238"/>
    </source>
</evidence>
<keyword evidence="2" id="KW-0812">Transmembrane</keyword>
<evidence type="ECO:0000313" key="3">
    <source>
        <dbReference type="EMBL" id="KDN71745.1"/>
    </source>
</evidence>
<accession>A0A066Y0M7</accession>
<dbReference type="EMBL" id="JMSE01000128">
    <property type="protein sequence ID" value="KDN71745.1"/>
    <property type="molecule type" value="Genomic_DNA"/>
</dbReference>
<reference evidence="4" key="1">
    <citation type="journal article" date="2014" name="Genome Announc.">
        <title>Draft genome sequence of Colletotrichum sublineola, a destructive pathogen of cultivated sorghum.</title>
        <authorList>
            <person name="Baroncelli R."/>
            <person name="Sanz-Martin J.M."/>
            <person name="Rech G.E."/>
            <person name="Sukno S.A."/>
            <person name="Thon M.R."/>
        </authorList>
    </citation>
    <scope>NUCLEOTIDE SEQUENCE [LARGE SCALE GENOMIC DNA]</scope>
    <source>
        <strain evidence="4">TX430BB</strain>
    </source>
</reference>